<accession>A0A8K1ZG61</accession>
<feature type="transmembrane region" description="Helical" evidence="17">
    <location>
        <begin position="215"/>
        <end position="238"/>
    </location>
</feature>
<protein>
    <recommendedName>
        <fullName evidence="5 17">NADH-ubiquinone oxidoreductase chain 4</fullName>
        <ecNumber evidence="4 17">7.1.1.2</ecNumber>
    </recommendedName>
</protein>
<feature type="transmembrane region" description="Helical" evidence="17">
    <location>
        <begin position="180"/>
        <end position="203"/>
    </location>
</feature>
<evidence type="ECO:0000259" key="19">
    <source>
        <dbReference type="Pfam" id="PF01059"/>
    </source>
</evidence>
<dbReference type="EMBL" id="MZ274208">
    <property type="protein sequence ID" value="UGS80511.1"/>
    <property type="molecule type" value="Genomic_DNA"/>
</dbReference>
<evidence type="ECO:0000256" key="15">
    <source>
        <dbReference type="ARBA" id="ARBA00023136"/>
    </source>
</evidence>
<feature type="transmembrane region" description="Helical" evidence="17">
    <location>
        <begin position="342"/>
        <end position="360"/>
    </location>
</feature>
<comment type="similarity">
    <text evidence="3 17">Belongs to the complex I subunit 4 family.</text>
</comment>
<dbReference type="InterPro" id="IPR000260">
    <property type="entry name" value="NADH4_N"/>
</dbReference>
<evidence type="ECO:0000256" key="1">
    <source>
        <dbReference type="ARBA" id="ARBA00003257"/>
    </source>
</evidence>
<feature type="transmembrane region" description="Helical" evidence="17">
    <location>
        <begin position="109"/>
        <end position="130"/>
    </location>
</feature>
<keyword evidence="12 17" id="KW-0520">NAD</keyword>
<dbReference type="InterPro" id="IPR003918">
    <property type="entry name" value="NADH_UbQ_OxRdtase"/>
</dbReference>
<evidence type="ECO:0000256" key="10">
    <source>
        <dbReference type="ARBA" id="ARBA00022982"/>
    </source>
</evidence>
<evidence type="ECO:0000256" key="8">
    <source>
        <dbReference type="ARBA" id="ARBA00022692"/>
    </source>
</evidence>
<evidence type="ECO:0000256" key="14">
    <source>
        <dbReference type="ARBA" id="ARBA00023128"/>
    </source>
</evidence>
<geneLocation type="mitochondrion" evidence="20"/>
<name>A0A8K1ZG61_9NEOP</name>
<dbReference type="PRINTS" id="PR01437">
    <property type="entry name" value="NUOXDRDTASE4"/>
</dbReference>
<evidence type="ECO:0000256" key="17">
    <source>
        <dbReference type="RuleBase" id="RU003297"/>
    </source>
</evidence>
<dbReference type="InterPro" id="IPR001750">
    <property type="entry name" value="ND/Mrp_TM"/>
</dbReference>
<comment type="catalytic activity">
    <reaction evidence="16 17">
        <text>a ubiquinone + NADH + 5 H(+)(in) = a ubiquinol + NAD(+) + 4 H(+)(out)</text>
        <dbReference type="Rhea" id="RHEA:29091"/>
        <dbReference type="Rhea" id="RHEA-COMP:9565"/>
        <dbReference type="Rhea" id="RHEA-COMP:9566"/>
        <dbReference type="ChEBI" id="CHEBI:15378"/>
        <dbReference type="ChEBI" id="CHEBI:16389"/>
        <dbReference type="ChEBI" id="CHEBI:17976"/>
        <dbReference type="ChEBI" id="CHEBI:57540"/>
        <dbReference type="ChEBI" id="CHEBI:57945"/>
        <dbReference type="EC" id="7.1.1.2"/>
    </reaction>
</comment>
<evidence type="ECO:0000256" key="9">
    <source>
        <dbReference type="ARBA" id="ARBA00022967"/>
    </source>
</evidence>
<evidence type="ECO:0000256" key="13">
    <source>
        <dbReference type="ARBA" id="ARBA00023075"/>
    </source>
</evidence>
<comment type="function">
    <text evidence="1">Core subunit of the mitochondrial membrane respiratory chain NADH dehydrogenase (Complex I) that is believed to belong to the minimal assembly required for catalysis. Complex I functions in the transfer of electrons from NADH to the respiratory chain. The immediate electron acceptor for the enzyme is believed to be ubiquinone.</text>
</comment>
<evidence type="ECO:0000256" key="2">
    <source>
        <dbReference type="ARBA" id="ARBA00004225"/>
    </source>
</evidence>
<sequence length="445" mass="52286">MLKYMVMLLFMIPFCFKKWILMEISFLIMSFLFILEMGSFNYFENLSSVFALDLMSYMLILLSIWICMLMLMSSESILNTKYFYNYFMYLLLMLLMFLMLSFYTVNLFLFYLFFESSLIPTFMIILGWGYQMERIQAGIYLLMYTLISSFPLLMMIFYYYNYTNILIMYMYMNTEIYINFVIFSFMYMAFLVKLPMFLVHLWLPKAHVEAPVSGSMILAGVLLKLGGYGILRLSNLIFNFINKYVWMFILISLIGGVLISLNCLRQSDMKLLIAYSSVSHMGIMLSGLLNFSVWGVSSSLTMMLSHGLCSSGMFFLANICYERLGSRSLYLSKGLLHFLPKMSLWWFLFCAMNMAAPPSLNLLSEIGLINSIVGWNSYSMFYLMLLSFFAAGYSLYLFSFSQHGKSLLSLYSFYLNSIREYYILFLHWLPLNFLILNSELFMNWL</sequence>
<keyword evidence="10 17" id="KW-0249">Electron transport</keyword>
<feature type="domain" description="NADH:ubiquinone oxidoreductase chain 4 N-terminal" evidence="19">
    <location>
        <begin position="1"/>
        <end position="100"/>
    </location>
</feature>
<feature type="transmembrane region" description="Helical" evidence="17">
    <location>
        <begin position="20"/>
        <end position="43"/>
    </location>
</feature>
<dbReference type="AlphaFoldDB" id="A0A8K1ZG61"/>
<keyword evidence="13 17" id="KW-0830">Ubiquinone</keyword>
<dbReference type="Pfam" id="PF01059">
    <property type="entry name" value="Oxidored_q5_N"/>
    <property type="match status" value="1"/>
</dbReference>
<feature type="transmembrane region" description="Helical" evidence="17">
    <location>
        <begin position="137"/>
        <end position="160"/>
    </location>
</feature>
<evidence type="ECO:0000256" key="4">
    <source>
        <dbReference type="ARBA" id="ARBA00012944"/>
    </source>
</evidence>
<keyword evidence="7 17" id="KW-0679">Respiratory chain</keyword>
<evidence type="ECO:0000256" key="11">
    <source>
        <dbReference type="ARBA" id="ARBA00022989"/>
    </source>
</evidence>
<dbReference type="PANTHER" id="PTHR43507:SF20">
    <property type="entry name" value="NADH-UBIQUINONE OXIDOREDUCTASE CHAIN 4"/>
    <property type="match status" value="1"/>
</dbReference>
<comment type="function">
    <text evidence="17">Core subunit of the mitochondrial membrane respiratory chain NADH dehydrogenase (Complex I) which catalyzes electron transfer from NADH through the respiratory chain, using ubiquinone as an electron acceptor. Essential for the catalytic activity and assembly of complex I.</text>
</comment>
<organism evidence="20">
    <name type="scientific">Polypsocus corruptus</name>
    <dbReference type="NCBI Taxonomy" id="239259"/>
    <lineage>
        <taxon>Eukaryota</taxon>
        <taxon>Metazoa</taxon>
        <taxon>Ecdysozoa</taxon>
        <taxon>Arthropoda</taxon>
        <taxon>Hexapoda</taxon>
        <taxon>Insecta</taxon>
        <taxon>Pterygota</taxon>
        <taxon>Neoptera</taxon>
        <taxon>Paraneoptera</taxon>
        <taxon>Psocodea</taxon>
        <taxon>Psocomorpha</taxon>
        <taxon>Caeciliusetae</taxon>
        <taxon>Amphipsocidae</taxon>
        <taxon>Polypsocus</taxon>
    </lineage>
</organism>
<dbReference type="PANTHER" id="PTHR43507">
    <property type="entry name" value="NADH-UBIQUINONE OXIDOREDUCTASE CHAIN 4"/>
    <property type="match status" value="1"/>
</dbReference>
<dbReference type="GO" id="GO:0031966">
    <property type="term" value="C:mitochondrial membrane"/>
    <property type="evidence" value="ECO:0007669"/>
    <property type="project" value="UniProtKB-SubCell"/>
</dbReference>
<keyword evidence="15 17" id="KW-0472">Membrane</keyword>
<gene>
    <name evidence="20" type="primary">ND4</name>
</gene>
<dbReference type="GO" id="GO:0008137">
    <property type="term" value="F:NADH dehydrogenase (ubiquinone) activity"/>
    <property type="evidence" value="ECO:0007669"/>
    <property type="project" value="UniProtKB-UniRule"/>
</dbReference>
<dbReference type="EC" id="7.1.1.2" evidence="4 17"/>
<evidence type="ECO:0000256" key="16">
    <source>
        <dbReference type="ARBA" id="ARBA00049551"/>
    </source>
</evidence>
<reference evidence="20" key="1">
    <citation type="submission" date="2021-05" db="EMBL/GenBank/DDBJ databases">
        <title>Mitochondrial genomes within bark lice (Insecta: Psocodea: Psocomorpha) reveal novel gene rearrangements containing phylogenetic signal.</title>
        <authorList>
            <person name="Saenz Manchola O.F."/>
            <person name="Virrueta Herrera S."/>
            <person name="D'alessio L.M."/>
            <person name="Yoshizawa K."/>
            <person name="Garcia Aldrete A.N."/>
            <person name="Johnson K.P."/>
        </authorList>
    </citation>
    <scope>NUCLEOTIDE SEQUENCE</scope>
</reference>
<keyword evidence="9" id="KW-1278">Translocase</keyword>
<feature type="transmembrane region" description="Helical" evidence="17">
    <location>
        <begin position="300"/>
        <end position="321"/>
    </location>
</feature>
<feature type="transmembrane region" description="Helical" evidence="17">
    <location>
        <begin position="380"/>
        <end position="400"/>
    </location>
</feature>
<proteinExistence type="inferred from homology"/>
<keyword evidence="14 17" id="KW-0496">Mitochondrion</keyword>
<feature type="transmembrane region" description="Helical" evidence="17">
    <location>
        <begin position="244"/>
        <end position="264"/>
    </location>
</feature>
<keyword evidence="8 17" id="KW-0812">Transmembrane</keyword>
<dbReference type="GO" id="GO:0003954">
    <property type="term" value="F:NADH dehydrogenase activity"/>
    <property type="evidence" value="ECO:0007669"/>
    <property type="project" value="TreeGrafter"/>
</dbReference>
<feature type="transmembrane region" description="Helical" evidence="17">
    <location>
        <begin position="49"/>
        <end position="71"/>
    </location>
</feature>
<evidence type="ECO:0000256" key="3">
    <source>
        <dbReference type="ARBA" id="ARBA00009025"/>
    </source>
</evidence>
<evidence type="ECO:0000313" key="20">
    <source>
        <dbReference type="EMBL" id="UGS80511.1"/>
    </source>
</evidence>
<dbReference type="GO" id="GO:0048039">
    <property type="term" value="F:ubiquinone binding"/>
    <property type="evidence" value="ECO:0007669"/>
    <property type="project" value="TreeGrafter"/>
</dbReference>
<keyword evidence="11 17" id="KW-1133">Transmembrane helix</keyword>
<evidence type="ECO:0000259" key="18">
    <source>
        <dbReference type="Pfam" id="PF00361"/>
    </source>
</evidence>
<feature type="domain" description="NADH:quinone oxidoreductase/Mrp antiporter transmembrane" evidence="18">
    <location>
        <begin position="106"/>
        <end position="388"/>
    </location>
</feature>
<evidence type="ECO:0000256" key="5">
    <source>
        <dbReference type="ARBA" id="ARBA00021006"/>
    </source>
</evidence>
<feature type="transmembrane region" description="Helical" evidence="17">
    <location>
        <begin position="271"/>
        <end position="294"/>
    </location>
</feature>
<evidence type="ECO:0000256" key="12">
    <source>
        <dbReference type="ARBA" id="ARBA00023027"/>
    </source>
</evidence>
<dbReference type="GO" id="GO:0042773">
    <property type="term" value="P:ATP synthesis coupled electron transport"/>
    <property type="evidence" value="ECO:0007669"/>
    <property type="project" value="InterPro"/>
</dbReference>
<dbReference type="GO" id="GO:0015990">
    <property type="term" value="P:electron transport coupled proton transport"/>
    <property type="evidence" value="ECO:0007669"/>
    <property type="project" value="TreeGrafter"/>
</dbReference>
<evidence type="ECO:0000256" key="6">
    <source>
        <dbReference type="ARBA" id="ARBA00022448"/>
    </source>
</evidence>
<feature type="transmembrane region" description="Helical" evidence="17">
    <location>
        <begin position="421"/>
        <end position="442"/>
    </location>
</feature>
<evidence type="ECO:0000256" key="7">
    <source>
        <dbReference type="ARBA" id="ARBA00022660"/>
    </source>
</evidence>
<keyword evidence="6 17" id="KW-0813">Transport</keyword>
<feature type="transmembrane region" description="Helical" evidence="17">
    <location>
        <begin position="83"/>
        <end position="103"/>
    </location>
</feature>
<comment type="subcellular location">
    <subcellularLocation>
        <location evidence="2 17">Mitochondrion membrane</location>
        <topology evidence="2 17">Multi-pass membrane protein</topology>
    </subcellularLocation>
</comment>
<dbReference type="Pfam" id="PF00361">
    <property type="entry name" value="Proton_antipo_M"/>
    <property type="match status" value="1"/>
</dbReference>